<keyword evidence="4" id="KW-1185">Reference proteome</keyword>
<feature type="transmembrane region" description="Helical" evidence="2">
    <location>
        <begin position="76"/>
        <end position="102"/>
    </location>
</feature>
<feature type="compositionally biased region" description="Pro residues" evidence="1">
    <location>
        <begin position="1"/>
        <end position="17"/>
    </location>
</feature>
<dbReference type="Proteomes" id="UP000253426">
    <property type="component" value="Unassembled WGS sequence"/>
</dbReference>
<reference evidence="3 4" key="1">
    <citation type="submission" date="2018-06" db="EMBL/GenBank/DDBJ databases">
        <title>Genomic Encyclopedia of Type Strains, Phase IV (KMG-IV): sequencing the most valuable type-strain genomes for metagenomic binning, comparative biology and taxonomic classification.</title>
        <authorList>
            <person name="Goeker M."/>
        </authorList>
    </citation>
    <scope>NUCLEOTIDE SEQUENCE [LARGE SCALE GENOMIC DNA]</scope>
    <source>
        <strain evidence="3 4">DSM 25532</strain>
    </source>
</reference>
<gene>
    <name evidence="3" type="ORF">DES53_10595</name>
</gene>
<evidence type="ECO:0000313" key="3">
    <source>
        <dbReference type="EMBL" id="RBP43696.1"/>
    </source>
</evidence>
<feature type="region of interest" description="Disordered" evidence="1">
    <location>
        <begin position="1"/>
        <end position="22"/>
    </location>
</feature>
<sequence>MSDAQPPPIPSQVPPPVSAAAEPLRDKNKEGYHVFADKIGGVPNVRMEDNLYQALAIGAFVAVGSLVGLFKGGWPGGFIAGAICGMVAGLLLSGAVLTVIGLKRKS</sequence>
<dbReference type="RefSeq" id="WP_113959177.1">
    <property type="nucleotide sequence ID" value="NZ_QNRR01000005.1"/>
</dbReference>
<protein>
    <submittedName>
        <fullName evidence="3">Uncharacterized protein</fullName>
    </submittedName>
</protein>
<keyword evidence="2" id="KW-0472">Membrane</keyword>
<dbReference type="OrthoDB" id="290105at2"/>
<evidence type="ECO:0000256" key="2">
    <source>
        <dbReference type="SAM" id="Phobius"/>
    </source>
</evidence>
<keyword evidence="2" id="KW-1133">Transmembrane helix</keyword>
<feature type="transmembrane region" description="Helical" evidence="2">
    <location>
        <begin position="51"/>
        <end position="70"/>
    </location>
</feature>
<name>A0A366HMN0_9BACT</name>
<dbReference type="AlphaFoldDB" id="A0A366HMN0"/>
<dbReference type="EMBL" id="QNRR01000005">
    <property type="protein sequence ID" value="RBP43696.1"/>
    <property type="molecule type" value="Genomic_DNA"/>
</dbReference>
<proteinExistence type="predicted"/>
<accession>A0A366HMN0</accession>
<evidence type="ECO:0000256" key="1">
    <source>
        <dbReference type="SAM" id="MobiDB-lite"/>
    </source>
</evidence>
<organism evidence="3 4">
    <name type="scientific">Roseimicrobium gellanilyticum</name>
    <dbReference type="NCBI Taxonomy" id="748857"/>
    <lineage>
        <taxon>Bacteria</taxon>
        <taxon>Pseudomonadati</taxon>
        <taxon>Verrucomicrobiota</taxon>
        <taxon>Verrucomicrobiia</taxon>
        <taxon>Verrucomicrobiales</taxon>
        <taxon>Verrucomicrobiaceae</taxon>
        <taxon>Roseimicrobium</taxon>
    </lineage>
</organism>
<evidence type="ECO:0000313" key="4">
    <source>
        <dbReference type="Proteomes" id="UP000253426"/>
    </source>
</evidence>
<comment type="caution">
    <text evidence="3">The sequence shown here is derived from an EMBL/GenBank/DDBJ whole genome shotgun (WGS) entry which is preliminary data.</text>
</comment>
<keyword evidence="2" id="KW-0812">Transmembrane</keyword>